<dbReference type="OrthoDB" id="8670144at2"/>
<feature type="domain" description="TonB-dependent receptor plug" evidence="13">
    <location>
        <begin position="76"/>
        <end position="180"/>
    </location>
</feature>
<dbReference type="Proteomes" id="UP000184123">
    <property type="component" value="Unassembled WGS sequence"/>
</dbReference>
<dbReference type="STRING" id="44933.SAMN05660971_01239"/>
<evidence type="ECO:0000256" key="8">
    <source>
        <dbReference type="PROSITE-ProRule" id="PRU01360"/>
    </source>
</evidence>
<dbReference type="InterPro" id="IPR037066">
    <property type="entry name" value="Plug_dom_sf"/>
</dbReference>
<evidence type="ECO:0000256" key="5">
    <source>
        <dbReference type="ARBA" id="ARBA00023077"/>
    </source>
</evidence>
<evidence type="ECO:0000256" key="1">
    <source>
        <dbReference type="ARBA" id="ARBA00004571"/>
    </source>
</evidence>
<evidence type="ECO:0000256" key="3">
    <source>
        <dbReference type="ARBA" id="ARBA00022452"/>
    </source>
</evidence>
<dbReference type="InterPro" id="IPR039426">
    <property type="entry name" value="TonB-dep_rcpt-like"/>
</dbReference>
<evidence type="ECO:0000256" key="6">
    <source>
        <dbReference type="ARBA" id="ARBA00023136"/>
    </source>
</evidence>
<dbReference type="PANTHER" id="PTHR30069">
    <property type="entry name" value="TONB-DEPENDENT OUTER MEMBRANE RECEPTOR"/>
    <property type="match status" value="1"/>
</dbReference>
<evidence type="ECO:0000313" key="16">
    <source>
        <dbReference type="Proteomes" id="UP000184123"/>
    </source>
</evidence>
<evidence type="ECO:0000259" key="12">
    <source>
        <dbReference type="Pfam" id="PF00593"/>
    </source>
</evidence>
<keyword evidence="5 9" id="KW-0798">TonB box</keyword>
<dbReference type="PANTHER" id="PTHR30069:SF42">
    <property type="entry name" value="FERRIC AEROBACTIN RECEPTOR"/>
    <property type="match status" value="1"/>
</dbReference>
<dbReference type="SUPFAM" id="SSF56935">
    <property type="entry name" value="Porins"/>
    <property type="match status" value="1"/>
</dbReference>
<evidence type="ECO:0000256" key="2">
    <source>
        <dbReference type="ARBA" id="ARBA00022448"/>
    </source>
</evidence>
<keyword evidence="6 8" id="KW-0472">Membrane</keyword>
<keyword evidence="14" id="KW-0675">Receptor</keyword>
<evidence type="ECO:0000256" key="9">
    <source>
        <dbReference type="RuleBase" id="RU003357"/>
    </source>
</evidence>
<gene>
    <name evidence="14" type="ORF">HCU01_38300</name>
    <name evidence="15" type="ORF">SAMN05660971_01239</name>
</gene>
<dbReference type="Pfam" id="PF07715">
    <property type="entry name" value="Plug"/>
    <property type="match status" value="1"/>
</dbReference>
<feature type="region of interest" description="Disordered" evidence="10">
    <location>
        <begin position="23"/>
        <end position="63"/>
    </location>
</feature>
<dbReference type="AlphaFoldDB" id="A0A1M7CU15"/>
<dbReference type="InterPro" id="IPR036942">
    <property type="entry name" value="Beta-barrel_TonB_sf"/>
</dbReference>
<keyword evidence="7 8" id="KW-0998">Cell outer membrane</keyword>
<dbReference type="Pfam" id="PF00593">
    <property type="entry name" value="TonB_dep_Rec_b-barrel"/>
    <property type="match status" value="1"/>
</dbReference>
<keyword evidence="4 8" id="KW-0812">Transmembrane</keyword>
<dbReference type="GO" id="GO:0044718">
    <property type="term" value="P:siderophore transmembrane transport"/>
    <property type="evidence" value="ECO:0007669"/>
    <property type="project" value="TreeGrafter"/>
</dbReference>
<evidence type="ECO:0000259" key="13">
    <source>
        <dbReference type="Pfam" id="PF07715"/>
    </source>
</evidence>
<dbReference type="Proteomes" id="UP000321726">
    <property type="component" value="Unassembled WGS sequence"/>
</dbReference>
<dbReference type="EMBL" id="BJXU01000171">
    <property type="protein sequence ID" value="GEN25881.1"/>
    <property type="molecule type" value="Genomic_DNA"/>
</dbReference>
<dbReference type="Gene3D" id="2.170.130.10">
    <property type="entry name" value="TonB-dependent receptor, plug domain"/>
    <property type="match status" value="1"/>
</dbReference>
<keyword evidence="3 8" id="KW-1134">Transmembrane beta strand</keyword>
<dbReference type="CDD" id="cd01347">
    <property type="entry name" value="ligand_gated_channel"/>
    <property type="match status" value="1"/>
</dbReference>
<evidence type="ECO:0000256" key="10">
    <source>
        <dbReference type="SAM" id="MobiDB-lite"/>
    </source>
</evidence>
<dbReference type="GO" id="GO:0009279">
    <property type="term" value="C:cell outer membrane"/>
    <property type="evidence" value="ECO:0007669"/>
    <property type="project" value="UniProtKB-SubCell"/>
</dbReference>
<evidence type="ECO:0000256" key="11">
    <source>
        <dbReference type="SAM" id="SignalP"/>
    </source>
</evidence>
<evidence type="ECO:0000313" key="17">
    <source>
        <dbReference type="Proteomes" id="UP000321726"/>
    </source>
</evidence>
<dbReference type="InterPro" id="IPR000531">
    <property type="entry name" value="Beta-barrel_TonB"/>
</dbReference>
<keyword evidence="17" id="KW-1185">Reference proteome</keyword>
<sequence>MKRHALWPTVSMLGLAVSAPGLAQEANPAEPAFSEQSGVSEQPATSEQPGTSEQTSARTEPADVMVVTASRTGTTVEDSPQTVRIITNEEIQQQLQVTTDSSQILSNLLPSYSPSRQKMSGSGETLRGRRPLILIDGIPQSNPLRPTGREAHTIDYSMVDHIEVIQGANATNGIGAAGGVINIITRRPEPGSFNQHVDVQMTTPTSQLKSETNSYKVNYGLSGNAGDFDYLFSVGYEDQGMFLDGDGDYIGVDNTQGDLMDSRSYDILGKLAYWIDDNQRLQFTVNHYDIEGNGDYVSVTGDRENGVPTTSESGTPEGDAPFNEVWTTGLSYDNYDLEGMHLSALAYYQDYQSLFGATDSGNFQDPSIAPDGTLYDQSMAETQKWGTKLSLTNDQLWDERLKITGGLDTMVDETEQYLWLTDRTYVPPIQYTDISPFLQFELRPVDSLLLSAGVRYEYAKLDIDSYRTVAANGGVDVEGGSPSFDETLFNFGAVWTPVENWNLFANYSEGFSVPDVGRALRGISEPGRSVDNFENLRPIVTDNIETGVRYEGDRLGAELSYYVSSSDFGDRVEEVNDAFVLKREETEIEGVEASVDYQFTSNHKGRLAYSYMDGRYDSDDNGSLDAKLNGLNVAPDRLIASWSARWTPEFTSFVQANYAFDKSFDEEEREFDGYLLVDAAVGYELPVGQVNVGVANLLDEDYVTYYSQSALVNDDRYFAGRGRTVTLGYSVDF</sequence>
<reference evidence="15 16" key="1">
    <citation type="submission" date="2016-11" db="EMBL/GenBank/DDBJ databases">
        <authorList>
            <person name="Jaros S."/>
            <person name="Januszkiewicz K."/>
            <person name="Wedrychowicz H."/>
        </authorList>
    </citation>
    <scope>NUCLEOTIDE SEQUENCE [LARGE SCALE GENOMIC DNA]</scope>
    <source>
        <strain evidence="15 16">DSM 4740</strain>
    </source>
</reference>
<evidence type="ECO:0000256" key="7">
    <source>
        <dbReference type="ARBA" id="ARBA00023237"/>
    </source>
</evidence>
<feature type="domain" description="TonB-dependent receptor-like beta-barrel" evidence="12">
    <location>
        <begin position="274"/>
        <end position="697"/>
    </location>
</feature>
<protein>
    <submittedName>
        <fullName evidence="15">Iron complex outermembrane recepter protein</fullName>
    </submittedName>
    <submittedName>
        <fullName evidence="14">TonB-dependent receptor</fullName>
    </submittedName>
</protein>
<feature type="chain" id="PRO_5012884252" evidence="11">
    <location>
        <begin position="24"/>
        <end position="733"/>
    </location>
</feature>
<feature type="compositionally biased region" description="Polar residues" evidence="10">
    <location>
        <begin position="34"/>
        <end position="58"/>
    </location>
</feature>
<reference evidence="14 17" key="2">
    <citation type="submission" date="2019-07" db="EMBL/GenBank/DDBJ databases">
        <title>Whole genome shotgun sequence of Halomonas cupida NBRC 102219.</title>
        <authorList>
            <person name="Hosoyama A."/>
            <person name="Uohara A."/>
            <person name="Ohji S."/>
            <person name="Ichikawa N."/>
        </authorList>
    </citation>
    <scope>NUCLEOTIDE SEQUENCE [LARGE SCALE GENOMIC DNA]</scope>
    <source>
        <strain evidence="14 17">NBRC 102219</strain>
    </source>
</reference>
<comment type="subcellular location">
    <subcellularLocation>
        <location evidence="1 8">Cell outer membrane</location>
        <topology evidence="1 8">Multi-pass membrane protein</topology>
    </subcellularLocation>
</comment>
<dbReference type="Gene3D" id="2.40.170.20">
    <property type="entry name" value="TonB-dependent receptor, beta-barrel domain"/>
    <property type="match status" value="1"/>
</dbReference>
<accession>A0A1M7CU15</accession>
<dbReference type="RefSeq" id="WP_084541761.1">
    <property type="nucleotide sequence ID" value="NZ_BJXU01000171.1"/>
</dbReference>
<dbReference type="GO" id="GO:0015344">
    <property type="term" value="F:siderophore uptake transmembrane transporter activity"/>
    <property type="evidence" value="ECO:0007669"/>
    <property type="project" value="TreeGrafter"/>
</dbReference>
<evidence type="ECO:0000313" key="15">
    <source>
        <dbReference type="EMBL" id="SHL70726.1"/>
    </source>
</evidence>
<keyword evidence="2 8" id="KW-0813">Transport</keyword>
<name>A0A1M7CU15_9GAMM</name>
<evidence type="ECO:0000313" key="14">
    <source>
        <dbReference type="EMBL" id="GEN25881.1"/>
    </source>
</evidence>
<dbReference type="InterPro" id="IPR012910">
    <property type="entry name" value="Plug_dom"/>
</dbReference>
<dbReference type="PROSITE" id="PS52016">
    <property type="entry name" value="TONB_DEPENDENT_REC_3"/>
    <property type="match status" value="1"/>
</dbReference>
<proteinExistence type="inferred from homology"/>
<organism evidence="15 16">
    <name type="scientific">Halomonas cupida</name>
    <dbReference type="NCBI Taxonomy" id="44933"/>
    <lineage>
        <taxon>Bacteria</taxon>
        <taxon>Pseudomonadati</taxon>
        <taxon>Pseudomonadota</taxon>
        <taxon>Gammaproteobacteria</taxon>
        <taxon>Oceanospirillales</taxon>
        <taxon>Halomonadaceae</taxon>
        <taxon>Halomonas</taxon>
    </lineage>
</organism>
<dbReference type="EMBL" id="FRCA01000002">
    <property type="protein sequence ID" value="SHL70726.1"/>
    <property type="molecule type" value="Genomic_DNA"/>
</dbReference>
<feature type="signal peptide" evidence="11">
    <location>
        <begin position="1"/>
        <end position="23"/>
    </location>
</feature>
<evidence type="ECO:0000256" key="4">
    <source>
        <dbReference type="ARBA" id="ARBA00022692"/>
    </source>
</evidence>
<keyword evidence="11" id="KW-0732">Signal</keyword>
<comment type="similarity">
    <text evidence="8 9">Belongs to the TonB-dependent receptor family.</text>
</comment>